<reference evidence="2 3" key="1">
    <citation type="submission" date="2023-03" db="EMBL/GenBank/DDBJ databases">
        <title>WGS of Gossypium arboreum.</title>
        <authorList>
            <person name="Yu D."/>
        </authorList>
    </citation>
    <scope>NUCLEOTIDE SEQUENCE [LARGE SCALE GENOMIC DNA]</scope>
    <source>
        <tissue evidence="2">Leaf</tissue>
    </source>
</reference>
<gene>
    <name evidence="2" type="ORF">PVK06_041574</name>
</gene>
<dbReference type="Pfam" id="PF10536">
    <property type="entry name" value="PMD"/>
    <property type="match status" value="1"/>
</dbReference>
<dbReference type="PANTHER" id="PTHR46033">
    <property type="entry name" value="PROTEIN MAIN-LIKE 2"/>
    <property type="match status" value="1"/>
</dbReference>
<evidence type="ECO:0000313" key="2">
    <source>
        <dbReference type="EMBL" id="KAK5786924.1"/>
    </source>
</evidence>
<evidence type="ECO:0000259" key="1">
    <source>
        <dbReference type="Pfam" id="PF10536"/>
    </source>
</evidence>
<evidence type="ECO:0000313" key="3">
    <source>
        <dbReference type="Proteomes" id="UP001358586"/>
    </source>
</evidence>
<sequence length="459" mass="52507">MDGGHAYTLVNSAENLSPKHFSFHPAAKLRLQGTGFENLIKLSRPSSHFKSLIHAVADRYNREEKCFEFGRDQKIRLFLGLGDVLRITGLPIDGWPVTVNEKEVNVRDLCIQCFGTDKFLEPSKTAEKPKSGICLTWLKDNYGHLDENYVLKGQQLDQYVRATVLYIIGSVVLPSVAKTVSPIYLTFLKNVDKIGSYAWGAAMLASLHRCLQNVNKCTSNCLYGNFHFVTVFILEHLPELASWLLHLDNKEVNEIVIAEDKENRPKDFPLLVGWHERLFKSSKKHKKHPNTSEFEEYFNNLSLNRVEWTPYSRLPQNFFPSPYNDQVFLERALTSLVSLEKVVLHNPAVSKEKKLCASDDLQLKAKHITKIHNRLDQSRRGRSRGGSGQDWPLVHKDFISVWSDRWECLYIADGEEGGLQNQENAAPAEEHDGEIGKLIFPLLVFYFPEYAPRMNFCLS</sequence>
<organism evidence="2 3">
    <name type="scientific">Gossypium arboreum</name>
    <name type="common">Tree cotton</name>
    <name type="synonym">Gossypium nanking</name>
    <dbReference type="NCBI Taxonomy" id="29729"/>
    <lineage>
        <taxon>Eukaryota</taxon>
        <taxon>Viridiplantae</taxon>
        <taxon>Streptophyta</taxon>
        <taxon>Embryophyta</taxon>
        <taxon>Tracheophyta</taxon>
        <taxon>Spermatophyta</taxon>
        <taxon>Magnoliopsida</taxon>
        <taxon>eudicotyledons</taxon>
        <taxon>Gunneridae</taxon>
        <taxon>Pentapetalae</taxon>
        <taxon>rosids</taxon>
        <taxon>malvids</taxon>
        <taxon>Malvales</taxon>
        <taxon>Malvaceae</taxon>
        <taxon>Malvoideae</taxon>
        <taxon>Gossypium</taxon>
    </lineage>
</organism>
<keyword evidence="3" id="KW-1185">Reference proteome</keyword>
<protein>
    <recommendedName>
        <fullName evidence="1">Aminotransferase-like plant mobile domain-containing protein</fullName>
    </recommendedName>
</protein>
<dbReference type="PANTHER" id="PTHR46033:SF17">
    <property type="entry name" value="AMINOTRANSFERASE-LIKE PLANT MOBILE DOMAIN-CONTAINING PROTEIN"/>
    <property type="match status" value="1"/>
</dbReference>
<accession>A0ABR0N8L6</accession>
<dbReference type="Proteomes" id="UP001358586">
    <property type="component" value="Chromosome 11"/>
</dbReference>
<name>A0ABR0N8L6_GOSAR</name>
<proteinExistence type="predicted"/>
<dbReference type="EMBL" id="JARKNE010000011">
    <property type="protein sequence ID" value="KAK5786924.1"/>
    <property type="molecule type" value="Genomic_DNA"/>
</dbReference>
<comment type="caution">
    <text evidence="2">The sequence shown here is derived from an EMBL/GenBank/DDBJ whole genome shotgun (WGS) entry which is preliminary data.</text>
</comment>
<dbReference type="InterPro" id="IPR019557">
    <property type="entry name" value="AminoTfrase-like_pln_mobile"/>
</dbReference>
<dbReference type="InterPro" id="IPR044824">
    <property type="entry name" value="MAIN-like"/>
</dbReference>
<feature type="domain" description="Aminotransferase-like plant mobile" evidence="1">
    <location>
        <begin position="35"/>
        <end position="347"/>
    </location>
</feature>